<evidence type="ECO:0000313" key="3">
    <source>
        <dbReference type="Proteomes" id="UP000026714"/>
    </source>
</evidence>
<feature type="region of interest" description="Disordered" evidence="1">
    <location>
        <begin position="1"/>
        <end position="37"/>
    </location>
</feature>
<dbReference type="AlphaFoldDB" id="A0A059KID7"/>
<dbReference type="EMBL" id="AZRA01000099">
    <property type="protein sequence ID" value="KDB51125.1"/>
    <property type="molecule type" value="Genomic_DNA"/>
</dbReference>
<name>A0A059KID7_9BURK</name>
<comment type="caution">
    <text evidence="2">The sequence shown here is derived from an EMBL/GenBank/DDBJ whole genome shotgun (WGS) entry which is preliminary data.</text>
</comment>
<sequence length="37" mass="4233">MCGDRPRTEKFRAHLSGKPRRPNDASGKRIGLAKLRR</sequence>
<feature type="compositionally biased region" description="Basic and acidic residues" evidence="1">
    <location>
        <begin position="1"/>
        <end position="12"/>
    </location>
</feature>
<evidence type="ECO:0000256" key="1">
    <source>
        <dbReference type="SAM" id="MobiDB-lite"/>
    </source>
</evidence>
<keyword evidence="3" id="KW-1185">Reference proteome</keyword>
<gene>
    <name evidence="2" type="ORF">X805_32850</name>
</gene>
<evidence type="ECO:0000313" key="2">
    <source>
        <dbReference type="EMBL" id="KDB51125.1"/>
    </source>
</evidence>
<dbReference type="Proteomes" id="UP000026714">
    <property type="component" value="Unassembled WGS sequence"/>
</dbReference>
<organism evidence="2 3">
    <name type="scientific">Sphaerotilus natans subsp. natans DSM 6575</name>
    <dbReference type="NCBI Taxonomy" id="1286631"/>
    <lineage>
        <taxon>Bacteria</taxon>
        <taxon>Pseudomonadati</taxon>
        <taxon>Pseudomonadota</taxon>
        <taxon>Betaproteobacteria</taxon>
        <taxon>Burkholderiales</taxon>
        <taxon>Sphaerotilaceae</taxon>
        <taxon>Sphaerotilus</taxon>
    </lineage>
</organism>
<proteinExistence type="predicted"/>
<accession>A0A059KID7</accession>
<reference evidence="2 3" key="1">
    <citation type="journal article" date="2014" name="FEMS Microbiol. Ecol.">
        <title>Sphaerotilus natans encrusted with nanoball-shaped Fe(III) oxide minerals formed by nitrate-reducing mixotrophic Fe(II) oxidation.</title>
        <authorList>
            <person name="Park S."/>
            <person name="Kim D.H."/>
            <person name="Lee J.H."/>
            <person name="Hur H.G."/>
        </authorList>
    </citation>
    <scope>NUCLEOTIDE SEQUENCE [LARGE SCALE GENOMIC DNA]</scope>
    <source>
        <strain evidence="2 3">DSM 6575</strain>
    </source>
</reference>
<protein>
    <submittedName>
        <fullName evidence="2">Uncharacterized protein</fullName>
    </submittedName>
</protein>